<feature type="domain" description="Tyrosine specific protein phosphatases" evidence="5">
    <location>
        <begin position="131"/>
        <end position="197"/>
    </location>
</feature>
<dbReference type="GO" id="GO:0043409">
    <property type="term" value="P:negative regulation of MAPK cascade"/>
    <property type="evidence" value="ECO:0007669"/>
    <property type="project" value="TreeGrafter"/>
</dbReference>
<name>Q00TG6_OSTTA</name>
<dbReference type="Gene3D" id="3.90.190.10">
    <property type="entry name" value="Protein tyrosine phosphatase superfamily"/>
    <property type="match status" value="1"/>
</dbReference>
<organism evidence="6 8">
    <name type="scientific">Ostreococcus tauri</name>
    <name type="common">Marine green alga</name>
    <dbReference type="NCBI Taxonomy" id="70448"/>
    <lineage>
        <taxon>Eukaryota</taxon>
        <taxon>Viridiplantae</taxon>
        <taxon>Chlorophyta</taxon>
        <taxon>Mamiellophyceae</taxon>
        <taxon>Mamiellales</taxon>
        <taxon>Bathycoccaceae</taxon>
        <taxon>Ostreococcus</taxon>
    </lineage>
</organism>
<evidence type="ECO:0000313" key="8">
    <source>
        <dbReference type="Proteomes" id="UP000009170"/>
    </source>
</evidence>
<dbReference type="OMA" id="YCMSGRS"/>
<dbReference type="KEGG" id="ota:OT_ostta17g01130"/>
<dbReference type="GeneID" id="9831303"/>
<dbReference type="InterPro" id="IPR020422">
    <property type="entry name" value="TYR_PHOSPHATASE_DUAL_dom"/>
</dbReference>
<dbReference type="EMBL" id="CAID01000017">
    <property type="protein sequence ID" value="CAL57850.1"/>
    <property type="molecule type" value="Genomic_DNA"/>
</dbReference>
<dbReference type="GO" id="GO:0004725">
    <property type="term" value="F:protein tyrosine phosphatase activity"/>
    <property type="evidence" value="ECO:0007669"/>
    <property type="project" value="UniProtKB-EC"/>
</dbReference>
<dbReference type="CDD" id="cd14498">
    <property type="entry name" value="DSP"/>
    <property type="match status" value="1"/>
</dbReference>
<dbReference type="EMBL" id="KZ155790">
    <property type="protein sequence ID" value="OUS45382.1"/>
    <property type="molecule type" value="Genomic_DNA"/>
</dbReference>
<comment type="similarity">
    <text evidence="1">Belongs to the protein-tyrosine phosphatase family. Non-receptor class dual specificity subfamily.</text>
</comment>
<evidence type="ECO:0000313" key="6">
    <source>
        <dbReference type="EMBL" id="CAL57850.1"/>
    </source>
</evidence>
<reference evidence="6" key="2">
    <citation type="journal article" date="2014" name="BMC Genomics">
        <title>An improved genome of the model marine alga Ostreococcus tauri unfolds by assessing Illumina de novo assemblies.</title>
        <authorList>
            <person name="Blanc-Mathieu R."/>
            <person name="Verhelst B."/>
            <person name="Derelle E."/>
            <person name="Rombauts S."/>
            <person name="Bouget F.Y."/>
            <person name="Carre I."/>
            <person name="Chateau A."/>
            <person name="Eyre-Walker A."/>
            <person name="Grimsley N."/>
            <person name="Moreau H."/>
            <person name="Piegu B."/>
            <person name="Rivals E."/>
            <person name="Schackwitz W."/>
            <person name="Van de Peer Y."/>
            <person name="Piganeau G."/>
        </authorList>
    </citation>
    <scope>NUCLEOTIDE SEQUENCE</scope>
    <source>
        <strain evidence="6">RCC4221</strain>
    </source>
</reference>
<dbReference type="SMART" id="SM00195">
    <property type="entry name" value="DSPc"/>
    <property type="match status" value="1"/>
</dbReference>
<dbReference type="SUPFAM" id="SSF52799">
    <property type="entry name" value="(Phosphotyrosine protein) phosphatases II"/>
    <property type="match status" value="1"/>
</dbReference>
<evidence type="ECO:0000256" key="3">
    <source>
        <dbReference type="ARBA" id="ARBA00022801"/>
    </source>
</evidence>
<accession>Q00TG6</accession>
<evidence type="ECO:0000259" key="5">
    <source>
        <dbReference type="PROSITE" id="PS50056"/>
    </source>
</evidence>
<dbReference type="InterPro" id="IPR000387">
    <property type="entry name" value="Tyr_Pase_dom"/>
</dbReference>
<dbReference type="RefSeq" id="XP_003083883.1">
    <property type="nucleotide sequence ID" value="XM_003083835.1"/>
</dbReference>
<evidence type="ECO:0000256" key="2">
    <source>
        <dbReference type="ARBA" id="ARBA00013064"/>
    </source>
</evidence>
<dbReference type="GO" id="GO:0005737">
    <property type="term" value="C:cytoplasm"/>
    <property type="evidence" value="ECO:0007669"/>
    <property type="project" value="TreeGrafter"/>
</dbReference>
<dbReference type="PANTHER" id="PTHR10159:SF519">
    <property type="entry name" value="DUAL SPECIFICITY PROTEIN PHOSPHATASE MPK3"/>
    <property type="match status" value="1"/>
</dbReference>
<dbReference type="OrthoDB" id="165342at2759"/>
<keyword evidence="8" id="KW-1185">Reference proteome</keyword>
<evidence type="ECO:0000256" key="1">
    <source>
        <dbReference type="ARBA" id="ARBA00008601"/>
    </source>
</evidence>
<dbReference type="Proteomes" id="UP000195557">
    <property type="component" value="Unassembled WGS sequence"/>
</dbReference>
<dbReference type="InterPro" id="IPR000340">
    <property type="entry name" value="Dual-sp_phosphatase_cat-dom"/>
</dbReference>
<evidence type="ECO:0000256" key="4">
    <source>
        <dbReference type="ARBA" id="ARBA00022912"/>
    </source>
</evidence>
<dbReference type="InterPro" id="IPR029021">
    <property type="entry name" value="Prot-tyrosine_phosphatase-like"/>
</dbReference>
<dbReference type="EC" id="3.1.3.48" evidence="2"/>
<keyword evidence="3" id="KW-0378">Hydrolase</keyword>
<dbReference type="PROSITE" id="PS50056">
    <property type="entry name" value="TYR_PHOSPHATASE_2"/>
    <property type="match status" value="1"/>
</dbReference>
<keyword evidence="4" id="KW-0904">Protein phosphatase</keyword>
<protein>
    <recommendedName>
        <fullName evidence="2">protein-tyrosine-phosphatase</fullName>
        <ecNumber evidence="2">3.1.3.48</ecNumber>
    </recommendedName>
</protein>
<dbReference type="STRING" id="70448.Q00TG6"/>
<gene>
    <name evidence="7" type="ORF">BE221DRAFT_146571</name>
    <name evidence="6" type="ORF">OT_ostta17g01130</name>
</gene>
<proteinExistence type="inferred from homology"/>
<reference evidence="7" key="3">
    <citation type="submission" date="2017-04" db="EMBL/GenBank/DDBJ databases">
        <title>Population genomics of picophytoplankton unveils novel chromosome hypervariability.</title>
        <authorList>
            <consortium name="DOE Joint Genome Institute"/>
            <person name="Blanc-Mathieu R."/>
            <person name="Krasovec M."/>
            <person name="Hebrard M."/>
            <person name="Yau S."/>
            <person name="Desgranges E."/>
            <person name="Martin J."/>
            <person name="Schackwitz W."/>
            <person name="Kuo A."/>
            <person name="Salin G."/>
            <person name="Donnadieu C."/>
            <person name="Desdevises Y."/>
            <person name="Sanchez-Ferandin S."/>
            <person name="Moreau H."/>
            <person name="Rivals E."/>
            <person name="Grigoriev I.V."/>
            <person name="Grimsley N."/>
            <person name="Eyre-Walker A."/>
            <person name="Piganeau G."/>
        </authorList>
    </citation>
    <scope>NUCLEOTIDE SEQUENCE [LARGE SCALE GENOMIC DNA]</scope>
    <source>
        <strain evidence="7">RCC 1115</strain>
    </source>
</reference>
<dbReference type="AlphaFoldDB" id="Q00TG6"/>
<dbReference type="InParanoid" id="Q00TG6"/>
<evidence type="ECO:0000313" key="7">
    <source>
        <dbReference type="EMBL" id="OUS45382.1"/>
    </source>
</evidence>
<dbReference type="PANTHER" id="PTHR10159">
    <property type="entry name" value="DUAL SPECIFICITY PROTEIN PHOSPHATASE"/>
    <property type="match status" value="1"/>
</dbReference>
<dbReference type="FunCoup" id="Q00TG6">
    <property type="interactions" value="98"/>
</dbReference>
<accession>A0A454XSQ7</accession>
<reference evidence="6 8" key="1">
    <citation type="journal article" date="2006" name="Proc. Natl. Acad. Sci. U.S.A.">
        <title>Genome analysis of the smallest free-living eukaryote Ostreococcus tauri unveils many unique features.</title>
        <authorList>
            <person name="Derelle E."/>
            <person name="Ferraz C."/>
            <person name="Rombauts S."/>
            <person name="Rouze P."/>
            <person name="Worden A.Z."/>
            <person name="Robbens S."/>
            <person name="Partensky F."/>
            <person name="Degroeve S."/>
            <person name="Echeynie S."/>
            <person name="Cooke R."/>
            <person name="Saeys Y."/>
            <person name="Wuyts J."/>
            <person name="Jabbari K."/>
            <person name="Bowler C."/>
            <person name="Panaud O."/>
            <person name="Piegu B."/>
            <person name="Ball S.G."/>
            <person name="Ral J.-P."/>
            <person name="Bouget F.-Y."/>
            <person name="Piganeau G."/>
            <person name="De Baets B."/>
            <person name="Picard A."/>
            <person name="Delseny M."/>
            <person name="Demaille J."/>
            <person name="Van de Peer Y."/>
            <person name="Moreau H."/>
        </authorList>
    </citation>
    <scope>NUCLEOTIDE SEQUENCE [LARGE SCALE GENOMIC DNA]</scope>
    <source>
        <strain evidence="6 8">OTTH0595</strain>
    </source>
</reference>
<dbReference type="Proteomes" id="UP000009170">
    <property type="component" value="Unassembled WGS sequence"/>
</dbReference>
<accession>A0A1Y5IE17</accession>
<sequence length="234" mass="25919">MRGVKRPCADALDASRCETCEHYHARGTTCDECGHVRRADADADGDGDGRRARALEGERARRATTVVEVIDRFLLVGAFEHTSSEETLLRAGVRTVINAAPTCESCCSGRWLSVVNLNTSEEGGAGDLDLRHACERLQSLHARSTSALEIDKSQPVRVLVYCMSGRSRAPTVATAYVMFKMRMSFKDALAYVQSRYPADHRGVKLKDEDASLLERFERELAENPPNQARVSHTY</sequence>
<dbReference type="Pfam" id="PF00782">
    <property type="entry name" value="DSPc"/>
    <property type="match status" value="1"/>
</dbReference>